<dbReference type="EMBL" id="SSTG01000014">
    <property type="protein sequence ID" value="THG54591.1"/>
    <property type="molecule type" value="Genomic_DNA"/>
</dbReference>
<reference evidence="1" key="1">
    <citation type="submission" date="2019-04" db="EMBL/GenBank/DDBJ databases">
        <title>Microbes associate with the intestines of laboratory mice.</title>
        <authorList>
            <person name="Navarre W."/>
            <person name="Wong E."/>
            <person name="Huang K.C."/>
            <person name="Tropini C."/>
            <person name="Ng K."/>
            <person name="Yu B."/>
        </authorList>
    </citation>
    <scope>NUCLEOTIDE SEQUENCE</scope>
    <source>
        <strain evidence="1">NM86_A22</strain>
    </source>
</reference>
<proteinExistence type="predicted"/>
<dbReference type="Proteomes" id="UP000305401">
    <property type="component" value="Unassembled WGS sequence"/>
</dbReference>
<evidence type="ECO:0000313" key="1">
    <source>
        <dbReference type="EMBL" id="THG54591.1"/>
    </source>
</evidence>
<name>A0AC61S7P7_9BACT</name>
<sequence length="419" mass="47460">MATAKTTVVLFTDSFPFRCYTEEVFVLPELQELSNKFQQVIIVPHRITGQPIDISQPNITVNLSMAKSPTTRFRLAKAPWLLSPWVLRRIPALLKETHSPNKLMSAWFYLVNTHLSAKTINNLLKYYNLKPDSTLLYSFWFDHVADSFDYLKNRYKAITRAHGHDIFDYGITHRINFLRNNTLSSLKKVYCASNDGCKFLSDRYPQHSAKISTQLLGSLPPQKEAPLPESGSCVMTLFSCSRVAPEKRVELCLKTAAAIAEAYPFKKIKWIHVGGGPLMPRLRIKATQTDMLPPNLSIELRGPLPNSEVHKIYQNEPIHWFMLLSTTEGLPIAITEAMSYGIPVITTDVGGNSEIVTPETGILLPSDFNPKQIAGEIQPYIIDNDAYMQMRASAFNQWQNSFNANTLRHTFANSIRQLL</sequence>
<accession>A0AC61S7P7</accession>
<evidence type="ECO:0000313" key="2">
    <source>
        <dbReference type="Proteomes" id="UP000305401"/>
    </source>
</evidence>
<organism evidence="1 2">
    <name type="scientific">Muribaculum caecicola</name>
    <dbReference type="NCBI Taxonomy" id="3038144"/>
    <lineage>
        <taxon>Bacteria</taxon>
        <taxon>Pseudomonadati</taxon>
        <taxon>Bacteroidota</taxon>
        <taxon>Bacteroidia</taxon>
        <taxon>Bacteroidales</taxon>
        <taxon>Muribaculaceae</taxon>
        <taxon>Muribaculum</taxon>
    </lineage>
</organism>
<protein>
    <submittedName>
        <fullName evidence="1">Glycosyltransferase</fullName>
    </submittedName>
</protein>
<comment type="caution">
    <text evidence="1">The sequence shown here is derived from an EMBL/GenBank/DDBJ whole genome shotgun (WGS) entry which is preliminary data.</text>
</comment>
<gene>
    <name evidence="1" type="ORF">E5990_02345</name>
</gene>
<keyword evidence="2" id="KW-1185">Reference proteome</keyword>